<evidence type="ECO:0000256" key="4">
    <source>
        <dbReference type="ARBA" id="ARBA00012564"/>
    </source>
</evidence>
<keyword evidence="11" id="KW-0482">Metalloprotease</keyword>
<keyword evidence="9" id="KW-0378">Hydrolase</keyword>
<comment type="catalytic activity">
    <reaction evidence="1">
        <text>Release of an N-terminal amino acid, Xaa-|-Yaa- from a peptide, amide or arylamide. Xaa is preferably Ala, but may be most amino acids including Pro (slow action). When a terminal hydrophobic residue is followed by a prolyl residue, the two may be released as an intact Xaa-Pro dipeptide.</text>
        <dbReference type="EC" id="3.4.11.2"/>
    </reaction>
</comment>
<dbReference type="Gene3D" id="2.60.40.1730">
    <property type="entry name" value="tricorn interacting facor f3 domain"/>
    <property type="match status" value="1"/>
</dbReference>
<dbReference type="FunFam" id="3.30.2010.30:FF:000002">
    <property type="entry name" value="Putative aminopeptidase N"/>
    <property type="match status" value="1"/>
</dbReference>
<comment type="cofactor">
    <cofactor evidence="2">
        <name>Zn(2+)</name>
        <dbReference type="ChEBI" id="CHEBI:29105"/>
    </cofactor>
</comment>
<dbReference type="AlphaFoldDB" id="A0A7C5N8P1"/>
<evidence type="ECO:0000256" key="7">
    <source>
        <dbReference type="ARBA" id="ARBA00022670"/>
    </source>
</evidence>
<evidence type="ECO:0000256" key="3">
    <source>
        <dbReference type="ARBA" id="ARBA00010136"/>
    </source>
</evidence>
<dbReference type="InterPro" id="IPR042097">
    <property type="entry name" value="Aminopeptidase_N-like_N_sf"/>
</dbReference>
<dbReference type="SUPFAM" id="SSF63737">
    <property type="entry name" value="Leukotriene A4 hydrolase N-terminal domain"/>
    <property type="match status" value="1"/>
</dbReference>
<evidence type="ECO:0000256" key="2">
    <source>
        <dbReference type="ARBA" id="ARBA00001947"/>
    </source>
</evidence>
<evidence type="ECO:0000256" key="13">
    <source>
        <dbReference type="ARBA" id="ARBA00059739"/>
    </source>
</evidence>
<feature type="domain" description="Aminopeptidase N-like N-terminal" evidence="14">
    <location>
        <begin position="109"/>
        <end position="192"/>
    </location>
</feature>
<dbReference type="GO" id="GO:0016285">
    <property type="term" value="F:alanyl aminopeptidase activity"/>
    <property type="evidence" value="ECO:0007669"/>
    <property type="project" value="UniProtKB-EC"/>
</dbReference>
<keyword evidence="8" id="KW-0479">Metal-binding</keyword>
<dbReference type="GO" id="GO:0008237">
    <property type="term" value="F:metallopeptidase activity"/>
    <property type="evidence" value="ECO:0007669"/>
    <property type="project" value="UniProtKB-KW"/>
</dbReference>
<comment type="caution">
    <text evidence="15">The sequence shown here is derived from an EMBL/GenBank/DDBJ whole genome shotgun (WGS) entry which is preliminary data.</text>
</comment>
<dbReference type="InterPro" id="IPR045357">
    <property type="entry name" value="Aminopeptidase_N-like_N"/>
</dbReference>
<evidence type="ECO:0000256" key="1">
    <source>
        <dbReference type="ARBA" id="ARBA00000098"/>
    </source>
</evidence>
<keyword evidence="10" id="KW-0862">Zinc</keyword>
<dbReference type="PANTHER" id="PTHR46322">
    <property type="entry name" value="PUROMYCIN-SENSITIVE AMINOPEPTIDASE"/>
    <property type="match status" value="1"/>
</dbReference>
<dbReference type="GO" id="GO:0006508">
    <property type="term" value="P:proteolysis"/>
    <property type="evidence" value="ECO:0007669"/>
    <property type="project" value="UniProtKB-KW"/>
</dbReference>
<dbReference type="PANTHER" id="PTHR46322:SF1">
    <property type="entry name" value="PUROMYCIN-SENSITIVE AMINOPEPTIDASE"/>
    <property type="match status" value="1"/>
</dbReference>
<comment type="function">
    <text evidence="13">Aminopeptidase N is involved in the degradation of intracellular peptides generated by protein breakdown during normal growth as well as in response to nutrient starvation.</text>
</comment>
<sequence>MKEAAPRTIRLQDYRPPPWTIETVDLRFDLREEGTRVFSRLTLKRNPAFEGEADRLLLHGEELTPVCIRLDGSELHGDRYRIDDEGLTLFDPPDHFVLESEVEIAPEENTRLEGLYRSGGMFCTQCEAEGFRRITWYLDRPDVMARFNVRIEADRARYPVLLSNGNPVEAGELPGGRHYAVWDDPFPKPSYLFALVAGNLKHVEEHFTTASGRRVRLRIYVEPENIDRCDHAMRSLIRAMRWDEEQYGREYDLEVFNIVAVNDFNMGAME</sequence>
<evidence type="ECO:0000256" key="9">
    <source>
        <dbReference type="ARBA" id="ARBA00022801"/>
    </source>
</evidence>
<dbReference type="Proteomes" id="UP000886100">
    <property type="component" value="Unassembled WGS sequence"/>
</dbReference>
<dbReference type="EC" id="3.4.11.2" evidence="4"/>
<evidence type="ECO:0000256" key="10">
    <source>
        <dbReference type="ARBA" id="ARBA00022833"/>
    </source>
</evidence>
<evidence type="ECO:0000256" key="5">
    <source>
        <dbReference type="ARBA" id="ARBA00015611"/>
    </source>
</evidence>
<proteinExistence type="inferred from homology"/>
<dbReference type="EMBL" id="DROM01000352">
    <property type="protein sequence ID" value="HHH13746.1"/>
    <property type="molecule type" value="Genomic_DNA"/>
</dbReference>
<dbReference type="FunFam" id="2.60.40.1730:FF:000005">
    <property type="entry name" value="Aminopeptidase N"/>
    <property type="match status" value="1"/>
</dbReference>
<comment type="similarity">
    <text evidence="3">Belongs to the peptidase M1 family.</text>
</comment>
<feature type="non-terminal residue" evidence="15">
    <location>
        <position position="270"/>
    </location>
</feature>
<evidence type="ECO:0000256" key="8">
    <source>
        <dbReference type="ARBA" id="ARBA00022723"/>
    </source>
</evidence>
<evidence type="ECO:0000259" key="14">
    <source>
        <dbReference type="Pfam" id="PF17900"/>
    </source>
</evidence>
<name>A0A7C5N8P1_9GAMM</name>
<evidence type="ECO:0000256" key="6">
    <source>
        <dbReference type="ARBA" id="ARBA00022438"/>
    </source>
</evidence>
<protein>
    <recommendedName>
        <fullName evidence="5">Aminopeptidase N</fullName>
        <ecNumber evidence="4">3.4.11.2</ecNumber>
    </recommendedName>
    <alternativeName>
        <fullName evidence="12">Alpha-aminoacylpeptide hydrolase</fullName>
    </alternativeName>
</protein>
<evidence type="ECO:0000313" key="15">
    <source>
        <dbReference type="EMBL" id="HHH13746.1"/>
    </source>
</evidence>
<evidence type="ECO:0000256" key="12">
    <source>
        <dbReference type="ARBA" id="ARBA00029840"/>
    </source>
</evidence>
<accession>A0A7C5N8P1</accession>
<keyword evidence="7" id="KW-0645">Protease</keyword>
<gene>
    <name evidence="15" type="primary">pepN</name>
    <name evidence="15" type="ORF">ENJ98_05870</name>
</gene>
<organism evidence="15">
    <name type="scientific">Thiolapillus brandeum</name>
    <dbReference type="NCBI Taxonomy" id="1076588"/>
    <lineage>
        <taxon>Bacteria</taxon>
        <taxon>Pseudomonadati</taxon>
        <taxon>Pseudomonadota</taxon>
        <taxon>Gammaproteobacteria</taxon>
        <taxon>Chromatiales</taxon>
        <taxon>Sedimenticolaceae</taxon>
        <taxon>Thiolapillus</taxon>
    </lineage>
</organism>
<dbReference type="Pfam" id="PF17900">
    <property type="entry name" value="Peptidase_M1_N"/>
    <property type="match status" value="1"/>
</dbReference>
<evidence type="ECO:0000256" key="11">
    <source>
        <dbReference type="ARBA" id="ARBA00023049"/>
    </source>
</evidence>
<keyword evidence="6 15" id="KW-0031">Aminopeptidase</keyword>
<reference evidence="15" key="1">
    <citation type="journal article" date="2020" name="mSystems">
        <title>Genome- and Community-Level Interaction Insights into Carbon Utilization and Element Cycling Functions of Hydrothermarchaeota in Hydrothermal Sediment.</title>
        <authorList>
            <person name="Zhou Z."/>
            <person name="Liu Y."/>
            <person name="Xu W."/>
            <person name="Pan J."/>
            <person name="Luo Z.H."/>
            <person name="Li M."/>
        </authorList>
    </citation>
    <scope>NUCLEOTIDE SEQUENCE [LARGE SCALE GENOMIC DNA]</scope>
    <source>
        <strain evidence="15">HyVt-535</strain>
    </source>
</reference>
<dbReference type="Gene3D" id="3.30.2010.30">
    <property type="match status" value="1"/>
</dbReference>
<dbReference type="SUPFAM" id="SSF55486">
    <property type="entry name" value="Metalloproteases ('zincins'), catalytic domain"/>
    <property type="match status" value="1"/>
</dbReference>
<dbReference type="InterPro" id="IPR012779">
    <property type="entry name" value="Peptidase_M1_pepN"/>
</dbReference>
<dbReference type="GO" id="GO:0008270">
    <property type="term" value="F:zinc ion binding"/>
    <property type="evidence" value="ECO:0007669"/>
    <property type="project" value="InterPro"/>
</dbReference>